<reference evidence="1 2" key="1">
    <citation type="submission" date="2019-05" db="EMBL/GenBank/DDBJ databases">
        <title>Another draft genome of Portunus trituberculatus and its Hox gene families provides insights of decapod evolution.</title>
        <authorList>
            <person name="Jeong J.-H."/>
            <person name="Song I."/>
            <person name="Kim S."/>
            <person name="Choi T."/>
            <person name="Kim D."/>
            <person name="Ryu S."/>
            <person name="Kim W."/>
        </authorList>
    </citation>
    <scope>NUCLEOTIDE SEQUENCE [LARGE SCALE GENOMIC DNA]</scope>
    <source>
        <tissue evidence="1">Muscle</tissue>
    </source>
</reference>
<gene>
    <name evidence="1" type="ORF">E2C01_019506</name>
</gene>
<comment type="caution">
    <text evidence="1">The sequence shown here is derived from an EMBL/GenBank/DDBJ whole genome shotgun (WGS) entry which is preliminary data.</text>
</comment>
<evidence type="ECO:0000313" key="2">
    <source>
        <dbReference type="Proteomes" id="UP000324222"/>
    </source>
</evidence>
<protein>
    <submittedName>
        <fullName evidence="1">Uncharacterized protein</fullName>
    </submittedName>
</protein>
<proteinExistence type="predicted"/>
<keyword evidence="2" id="KW-1185">Reference proteome</keyword>
<sequence length="90" mass="9921">MRIRLFISVAYENSPSENEVFVNAGRTFTVTKDEQLCNIQVQLAVVVVVVVVGACCERLVVLVVLVEECTCCQRLLRIGTPVRKGTPALL</sequence>
<organism evidence="1 2">
    <name type="scientific">Portunus trituberculatus</name>
    <name type="common">Swimming crab</name>
    <name type="synonym">Neptunus trituberculatus</name>
    <dbReference type="NCBI Taxonomy" id="210409"/>
    <lineage>
        <taxon>Eukaryota</taxon>
        <taxon>Metazoa</taxon>
        <taxon>Ecdysozoa</taxon>
        <taxon>Arthropoda</taxon>
        <taxon>Crustacea</taxon>
        <taxon>Multicrustacea</taxon>
        <taxon>Malacostraca</taxon>
        <taxon>Eumalacostraca</taxon>
        <taxon>Eucarida</taxon>
        <taxon>Decapoda</taxon>
        <taxon>Pleocyemata</taxon>
        <taxon>Brachyura</taxon>
        <taxon>Eubrachyura</taxon>
        <taxon>Portunoidea</taxon>
        <taxon>Portunidae</taxon>
        <taxon>Portuninae</taxon>
        <taxon>Portunus</taxon>
    </lineage>
</organism>
<name>A0A5B7DXE2_PORTR</name>
<dbReference type="EMBL" id="VSRR010001591">
    <property type="protein sequence ID" value="MPC26371.1"/>
    <property type="molecule type" value="Genomic_DNA"/>
</dbReference>
<evidence type="ECO:0000313" key="1">
    <source>
        <dbReference type="EMBL" id="MPC26371.1"/>
    </source>
</evidence>
<accession>A0A5B7DXE2</accession>
<dbReference type="AlphaFoldDB" id="A0A5B7DXE2"/>
<dbReference type="Proteomes" id="UP000324222">
    <property type="component" value="Unassembled WGS sequence"/>
</dbReference>